<dbReference type="InterPro" id="IPR045584">
    <property type="entry name" value="Pilin-like"/>
</dbReference>
<dbReference type="Pfam" id="PF07963">
    <property type="entry name" value="N_methyl"/>
    <property type="match status" value="1"/>
</dbReference>
<evidence type="ECO:0000256" key="8">
    <source>
        <dbReference type="ARBA" id="ARBA00023136"/>
    </source>
</evidence>
<dbReference type="RefSeq" id="WP_262565706.1">
    <property type="nucleotide sequence ID" value="NZ_JAPFCC010000001.1"/>
</dbReference>
<evidence type="ECO:0000313" key="11">
    <source>
        <dbReference type="EMBL" id="MCW7555974.1"/>
    </source>
</evidence>
<reference evidence="11 12" key="1">
    <citation type="submission" date="2022-10" db="EMBL/GenBank/DDBJ databases">
        <title>High-quality genome sequences of two octocoral-associated bacteria, Endozoicomonas euniceicola EF212 and Endozoicomonas gorgoniicola PS125.</title>
        <authorList>
            <person name="Chiou Y.-J."/>
            <person name="Chen Y.-H."/>
        </authorList>
    </citation>
    <scope>NUCLEOTIDE SEQUENCE [LARGE SCALE GENOMIC DNA]</scope>
    <source>
        <strain evidence="11 12">PS125</strain>
    </source>
</reference>
<comment type="function">
    <text evidence="9">Component of the type II secretion system required for the energy-dependent secretion of extracellular factors such as proteases and toxins from the periplasm.</text>
</comment>
<dbReference type="InterPro" id="IPR012902">
    <property type="entry name" value="N_methyl_site"/>
</dbReference>
<evidence type="ECO:0000256" key="3">
    <source>
        <dbReference type="ARBA" id="ARBA00022475"/>
    </source>
</evidence>
<dbReference type="PANTHER" id="PTHR38779">
    <property type="entry name" value="TYPE II SECRETION SYSTEM PROTEIN I-RELATED"/>
    <property type="match status" value="1"/>
</dbReference>
<keyword evidence="4 9" id="KW-0488">Methylation</keyword>
<protein>
    <recommendedName>
        <fullName evidence="9">Type II secretion system protein I</fullName>
        <shortName evidence="9">T2SS minor pseudopilin I</shortName>
    </recommendedName>
</protein>
<keyword evidence="7" id="KW-1133">Transmembrane helix</keyword>
<dbReference type="Pfam" id="PF02501">
    <property type="entry name" value="T2SSI"/>
    <property type="match status" value="1"/>
</dbReference>
<keyword evidence="6" id="KW-0812">Transmembrane</keyword>
<dbReference type="InterPro" id="IPR003413">
    <property type="entry name" value="T2SS_GspI_C"/>
</dbReference>
<dbReference type="EMBL" id="JAPFCC010000001">
    <property type="protein sequence ID" value="MCW7555974.1"/>
    <property type="molecule type" value="Genomic_DNA"/>
</dbReference>
<evidence type="ECO:0000256" key="7">
    <source>
        <dbReference type="ARBA" id="ARBA00022989"/>
    </source>
</evidence>
<dbReference type="PANTHER" id="PTHR38779:SF2">
    <property type="entry name" value="TYPE II SECRETION SYSTEM PROTEIN I-RELATED"/>
    <property type="match status" value="1"/>
</dbReference>
<keyword evidence="8" id="KW-0472">Membrane</keyword>
<evidence type="ECO:0000256" key="5">
    <source>
        <dbReference type="ARBA" id="ARBA00022519"/>
    </source>
</evidence>
<comment type="subcellular location">
    <subcellularLocation>
        <location evidence="1 9">Cell inner membrane</location>
        <topology evidence="1 9">Single-pass membrane protein</topology>
    </subcellularLocation>
</comment>
<evidence type="ECO:0000256" key="9">
    <source>
        <dbReference type="RuleBase" id="RU368030"/>
    </source>
</evidence>
<dbReference type="NCBIfam" id="TIGR02532">
    <property type="entry name" value="IV_pilin_GFxxxE"/>
    <property type="match status" value="1"/>
</dbReference>
<evidence type="ECO:0000259" key="10">
    <source>
        <dbReference type="Pfam" id="PF02501"/>
    </source>
</evidence>
<keyword evidence="12" id="KW-1185">Reference proteome</keyword>
<gene>
    <name evidence="11" type="primary">gspI</name>
    <name evidence="11" type="ORF">NX722_25765</name>
</gene>
<accession>A0ABT3N435</accession>
<dbReference type="PROSITE" id="PS00409">
    <property type="entry name" value="PROKAR_NTER_METHYL"/>
    <property type="match status" value="1"/>
</dbReference>
<feature type="domain" description="Type II secretion system protein GspI C-terminal" evidence="10">
    <location>
        <begin position="40"/>
        <end position="119"/>
    </location>
</feature>
<evidence type="ECO:0000256" key="4">
    <source>
        <dbReference type="ARBA" id="ARBA00022481"/>
    </source>
</evidence>
<evidence type="ECO:0000256" key="6">
    <source>
        <dbReference type="ARBA" id="ARBA00022692"/>
    </source>
</evidence>
<dbReference type="InterPro" id="IPR010052">
    <property type="entry name" value="T2SS_protein-GspI"/>
</dbReference>
<evidence type="ECO:0000313" key="12">
    <source>
        <dbReference type="Proteomes" id="UP001209854"/>
    </source>
</evidence>
<keyword evidence="3" id="KW-1003">Cell membrane</keyword>
<dbReference type="SUPFAM" id="SSF54523">
    <property type="entry name" value="Pili subunits"/>
    <property type="match status" value="1"/>
</dbReference>
<comment type="similarity">
    <text evidence="2 9">Belongs to the GSP I family.</text>
</comment>
<evidence type="ECO:0000256" key="2">
    <source>
        <dbReference type="ARBA" id="ARBA00008358"/>
    </source>
</evidence>
<comment type="subunit">
    <text evidence="9">Type II secretion is composed of four main components: the outer membrane complex, the inner membrane complex, the cytoplasmic secretion ATPase and the periplasm-spanning pseudopilus.</text>
</comment>
<keyword evidence="5 9" id="KW-0997">Cell inner membrane</keyword>
<dbReference type="Proteomes" id="UP001209854">
    <property type="component" value="Unassembled WGS sequence"/>
</dbReference>
<comment type="PTM">
    <text evidence="9">Cleaved by prepilin peptidase.</text>
</comment>
<dbReference type="NCBIfam" id="TIGR01707">
    <property type="entry name" value="gspI"/>
    <property type="match status" value="1"/>
</dbReference>
<organism evidence="11 12">
    <name type="scientific">Endozoicomonas gorgoniicola</name>
    <dbReference type="NCBI Taxonomy" id="1234144"/>
    <lineage>
        <taxon>Bacteria</taxon>
        <taxon>Pseudomonadati</taxon>
        <taxon>Pseudomonadota</taxon>
        <taxon>Gammaproteobacteria</taxon>
        <taxon>Oceanospirillales</taxon>
        <taxon>Endozoicomonadaceae</taxon>
        <taxon>Endozoicomonas</taxon>
    </lineage>
</organism>
<comment type="caution">
    <text evidence="11">The sequence shown here is derived from an EMBL/GenBank/DDBJ whole genome shotgun (WGS) entry which is preliminary data.</text>
</comment>
<proteinExistence type="inferred from homology"/>
<evidence type="ECO:0000256" key="1">
    <source>
        <dbReference type="ARBA" id="ARBA00004377"/>
    </source>
</evidence>
<sequence length="122" mass="14214">MTNQKGFTLLEVMMALAILAIVGISITRAVGANVSNTLYMRQKTIARWVADNELTTIRLEHQWPKESWESYTVNMANTEWHIRKRSVKTTNDNFRMVQVEVRNQKDDKVAPLETLQTYMVRQ</sequence>
<name>A0ABT3N435_9GAMM</name>
<dbReference type="Gene3D" id="3.30.1300.30">
    <property type="entry name" value="GSPII I/J protein-like"/>
    <property type="match status" value="1"/>
</dbReference>